<reference evidence="13" key="2">
    <citation type="journal article" date="2021" name="Genome Biol. Evol.">
        <title>Developing a high-quality reference genome for a parasitic bivalve with doubly uniparental inheritance (Bivalvia: Unionida).</title>
        <authorList>
            <person name="Smith C.H."/>
        </authorList>
    </citation>
    <scope>NUCLEOTIDE SEQUENCE</scope>
    <source>
        <strain evidence="13">CHS0354</strain>
        <tissue evidence="13">Mantle</tissue>
    </source>
</reference>
<dbReference type="InterPro" id="IPR000998">
    <property type="entry name" value="MAM_dom"/>
</dbReference>
<dbReference type="Pfam" id="PF00089">
    <property type="entry name" value="Trypsin"/>
    <property type="match status" value="1"/>
</dbReference>
<evidence type="ECO:0000313" key="14">
    <source>
        <dbReference type="Proteomes" id="UP001195483"/>
    </source>
</evidence>
<dbReference type="GO" id="GO:0016020">
    <property type="term" value="C:membrane"/>
    <property type="evidence" value="ECO:0007669"/>
    <property type="project" value="InterPro"/>
</dbReference>
<dbReference type="SUPFAM" id="SSF57424">
    <property type="entry name" value="LDL receptor-like module"/>
    <property type="match status" value="3"/>
</dbReference>
<evidence type="ECO:0000256" key="4">
    <source>
        <dbReference type="ARBA" id="ARBA00023157"/>
    </source>
</evidence>
<dbReference type="FunFam" id="2.40.10.10:FF:000068">
    <property type="entry name" value="transmembrane protease serine 2"/>
    <property type="match status" value="1"/>
</dbReference>
<reference evidence="13" key="3">
    <citation type="submission" date="2023-05" db="EMBL/GenBank/DDBJ databases">
        <authorList>
            <person name="Smith C.H."/>
        </authorList>
    </citation>
    <scope>NUCLEOTIDE SEQUENCE</scope>
    <source>
        <strain evidence="13">CHS0354</strain>
        <tissue evidence="13">Mantle</tissue>
    </source>
</reference>
<feature type="disulfide bond" evidence="6">
    <location>
        <begin position="922"/>
        <end position="937"/>
    </location>
</feature>
<feature type="domain" description="SRCR" evidence="12">
    <location>
        <begin position="748"/>
        <end position="852"/>
    </location>
</feature>
<dbReference type="InterPro" id="IPR001190">
    <property type="entry name" value="SRCR"/>
</dbReference>
<dbReference type="InterPro" id="IPR013320">
    <property type="entry name" value="ConA-like_dom_sf"/>
</dbReference>
<protein>
    <submittedName>
        <fullName evidence="13">Uncharacterized protein</fullName>
    </submittedName>
</protein>
<dbReference type="Proteomes" id="UP001195483">
    <property type="component" value="Unassembled WGS sequence"/>
</dbReference>
<dbReference type="PROSITE" id="PS01209">
    <property type="entry name" value="LDLRA_1"/>
    <property type="match status" value="2"/>
</dbReference>
<dbReference type="PROSITE" id="PS50240">
    <property type="entry name" value="TRYPSIN_DOM"/>
    <property type="match status" value="1"/>
</dbReference>
<evidence type="ECO:0000256" key="7">
    <source>
        <dbReference type="PROSITE-ProRule" id="PRU00196"/>
    </source>
</evidence>
<feature type="transmembrane region" description="Helical" evidence="9">
    <location>
        <begin position="29"/>
        <end position="49"/>
    </location>
</feature>
<feature type="compositionally biased region" description="Low complexity" evidence="8">
    <location>
        <begin position="488"/>
        <end position="506"/>
    </location>
</feature>
<dbReference type="SUPFAM" id="SSF49899">
    <property type="entry name" value="Concanavalin A-like lectins/glucanases"/>
    <property type="match status" value="1"/>
</dbReference>
<dbReference type="CDD" id="cd00112">
    <property type="entry name" value="LDLa"/>
    <property type="match status" value="3"/>
</dbReference>
<dbReference type="InterPro" id="IPR009003">
    <property type="entry name" value="Peptidase_S1_PA"/>
</dbReference>
<feature type="region of interest" description="Disordered" evidence="8">
    <location>
        <begin position="250"/>
        <end position="369"/>
    </location>
</feature>
<dbReference type="SMART" id="SM00137">
    <property type="entry name" value="MAM"/>
    <property type="match status" value="1"/>
</dbReference>
<dbReference type="CDD" id="cd00190">
    <property type="entry name" value="Tryp_SPc"/>
    <property type="match status" value="1"/>
</dbReference>
<keyword evidence="1" id="KW-0645">Protease</keyword>
<organism evidence="13 14">
    <name type="scientific">Potamilus streckersoni</name>
    <dbReference type="NCBI Taxonomy" id="2493646"/>
    <lineage>
        <taxon>Eukaryota</taxon>
        <taxon>Metazoa</taxon>
        <taxon>Spiralia</taxon>
        <taxon>Lophotrochozoa</taxon>
        <taxon>Mollusca</taxon>
        <taxon>Bivalvia</taxon>
        <taxon>Autobranchia</taxon>
        <taxon>Heteroconchia</taxon>
        <taxon>Palaeoheterodonta</taxon>
        <taxon>Unionida</taxon>
        <taxon>Unionoidea</taxon>
        <taxon>Unionidae</taxon>
        <taxon>Ambleminae</taxon>
        <taxon>Lampsilini</taxon>
        <taxon>Potamilus</taxon>
    </lineage>
</organism>
<evidence type="ECO:0000259" key="10">
    <source>
        <dbReference type="PROSITE" id="PS50060"/>
    </source>
</evidence>
<dbReference type="PANTHER" id="PTHR24252">
    <property type="entry name" value="ACROSIN-RELATED"/>
    <property type="match status" value="1"/>
</dbReference>
<evidence type="ECO:0000256" key="9">
    <source>
        <dbReference type="SAM" id="Phobius"/>
    </source>
</evidence>
<feature type="region of interest" description="Disordered" evidence="8">
    <location>
        <begin position="474"/>
        <end position="506"/>
    </location>
</feature>
<keyword evidence="3" id="KW-0720">Serine protease</keyword>
<evidence type="ECO:0000256" key="1">
    <source>
        <dbReference type="ARBA" id="ARBA00022670"/>
    </source>
</evidence>
<dbReference type="SMART" id="SM00020">
    <property type="entry name" value="Tryp_SPc"/>
    <property type="match status" value="1"/>
</dbReference>
<proteinExistence type="predicted"/>
<keyword evidence="14" id="KW-1185">Reference proteome</keyword>
<dbReference type="Pfam" id="PF00629">
    <property type="entry name" value="MAM"/>
    <property type="match status" value="1"/>
</dbReference>
<dbReference type="PROSITE" id="PS50068">
    <property type="entry name" value="LDLRA_2"/>
    <property type="match status" value="3"/>
</dbReference>
<keyword evidence="5" id="KW-0325">Glycoprotein</keyword>
<feature type="domain" description="MAM" evidence="10">
    <location>
        <begin position="519"/>
        <end position="701"/>
    </location>
</feature>
<dbReference type="GO" id="GO:0006508">
    <property type="term" value="P:proteolysis"/>
    <property type="evidence" value="ECO:0007669"/>
    <property type="project" value="UniProtKB-KW"/>
</dbReference>
<gene>
    <name evidence="13" type="ORF">CHS0354_037986</name>
</gene>
<evidence type="ECO:0000313" key="13">
    <source>
        <dbReference type="EMBL" id="KAK3577716.1"/>
    </source>
</evidence>
<dbReference type="InterPro" id="IPR001254">
    <property type="entry name" value="Trypsin_dom"/>
</dbReference>
<keyword evidence="9" id="KW-0812">Transmembrane</keyword>
<evidence type="ECO:0000256" key="8">
    <source>
        <dbReference type="SAM" id="MobiDB-lite"/>
    </source>
</evidence>
<dbReference type="SMART" id="SM00192">
    <property type="entry name" value="LDLa"/>
    <property type="match status" value="3"/>
</dbReference>
<reference evidence="13" key="1">
    <citation type="journal article" date="2021" name="Genome Biol. Evol.">
        <title>A High-Quality Reference Genome for a Parasitic Bivalve with Doubly Uniparental Inheritance (Bivalvia: Unionida).</title>
        <authorList>
            <person name="Smith C.H."/>
        </authorList>
    </citation>
    <scope>NUCLEOTIDE SEQUENCE</scope>
    <source>
        <strain evidence="13">CHS0354</strain>
    </source>
</reference>
<feature type="disulfide bond" evidence="7">
    <location>
        <begin position="819"/>
        <end position="829"/>
    </location>
</feature>
<keyword evidence="2" id="KW-0378">Hydrolase</keyword>
<dbReference type="PROSITE" id="PS50060">
    <property type="entry name" value="MAM_2"/>
    <property type="match status" value="1"/>
</dbReference>
<sequence length="1299" mass="142606">MVKRGYDLSSTDQASQDPKQCSTISSSRIAIIVLVTGAVIAGIVVAVYFTSIPASQSESDAITRVKVSKMKTFQGEVRIEQDWNENLKDLNSNFSIEKAYNFTSAMDVVYRNNTDYNGTVVDAFKNGSIIIVYRIYWVVTVIREIGQQKQIISEVEANPVDTAKLIQLIKDNLPRWVGANVTQISELQAVTTTTAVPTTTNVPATTKRTTTTTKTPATTTITTSNTLQPTASNTLNSTITTRTTKEANIFTNSTPTTPELTTTTTTTKEPTTTTTTIPSTLLPTINTTPNPSTTKTASSTPEPITNTRSTSTTPEHATTTTTKEPTTTTTTTHSTLQPTITITTATPKPSTTTTTTTTIPPLSTTIETTSNTPKFTITITKEPTIITTAPSTTYQSTISTITTTTTPKPITSTTATTSTPKPTTTTETTSTTPDSTIITSTVATLSDTLQAITIIATTNTPEPNTINTMTTAITPHSKMTPTTPQPANTSTTITPKPTTSTTNVPTTTPNPCKLSAATLACQFEDTCLCGYRNLRNGSIWYQRSGHFFKLPQYDHTYGNETGRFMVAYNTSNLATYYNLLGNFGPGYPYRLEYSNSTLISPRENFTTESCVYFYYYLNGTAVRPNPLSAELYVYISNSNGIKLAWYDSINRTINGWLKGWVSVLPGYAEVIFVAKTITTTTVWPGVVALDDVSVILRPCPSSPDCGPDTFQCMTTRVCIPVYMQCDGGNDCVDNSDEDNCTSKPDYQVKLINGVGSYGSIAIFYQGLWRPVCMSKYSLMAGNSTVVKLACKKVGYNGRYQGAFVNSWQQPVQYAMQVSCSSLDEDLSNCSMNLTETGKNTSFCYYYQAAFCSNDDCFSGERLCPPDYNYSNYSSSMKCISYQYLCDGIPDCPGATDELNCANCSTSEFECMNHECIPTSQQCDGSLQCGDNSDEYGCVIGTNNMLHIYHSQLSEYLPVCYNNMNDTLANKLCSLSGQGSYSHYQPYTYIQAGTVLIPQLNVAVPSLVPGYTVSVQPCNATMLQCTSIECGSTMFDDSKLPKILYGRDAVLGQFPWQIALYGGGYFACGGSIIHPHWVLTSAHCIVYMESYTVTVGAVDVGISRSENSQGRWYNSSRTYINPFYNIDFDNDISLVYIDEPIVFSNYVRPICIASRGTVEEMLNEGYNAECYVGGWGRNQNLINGVTGAWLGKLQIVRVYLYNKEECNQIYYKVYRSYPQNTTVCVDNQNFGAPTCNGDSGGPLICRNSFGRFEVLGTLSWGYFSCFKEGYPDIYQLSYPHADWIEEITGLNFTDLTMDMD</sequence>
<dbReference type="InterPro" id="IPR036055">
    <property type="entry name" value="LDL_receptor-like_sf"/>
</dbReference>
<dbReference type="SUPFAM" id="SSF56487">
    <property type="entry name" value="SRCR-like"/>
    <property type="match status" value="1"/>
</dbReference>
<dbReference type="PROSITE" id="PS50287">
    <property type="entry name" value="SRCR_2"/>
    <property type="match status" value="1"/>
</dbReference>
<comment type="caution">
    <text evidence="7">Lacks conserved residue(s) required for the propagation of feature annotation.</text>
</comment>
<dbReference type="SUPFAM" id="SSF50494">
    <property type="entry name" value="Trypsin-like serine proteases"/>
    <property type="match status" value="1"/>
</dbReference>
<dbReference type="InterPro" id="IPR023415">
    <property type="entry name" value="LDLR_class-A_CS"/>
</dbReference>
<evidence type="ECO:0000259" key="12">
    <source>
        <dbReference type="PROSITE" id="PS50287"/>
    </source>
</evidence>
<dbReference type="Gene3D" id="3.10.250.10">
    <property type="entry name" value="SRCR-like domain"/>
    <property type="match status" value="1"/>
</dbReference>
<evidence type="ECO:0000256" key="5">
    <source>
        <dbReference type="ARBA" id="ARBA00023180"/>
    </source>
</evidence>
<dbReference type="InterPro" id="IPR002172">
    <property type="entry name" value="LDrepeatLR_classA_rpt"/>
</dbReference>
<feature type="disulfide bond" evidence="7">
    <location>
        <begin position="790"/>
        <end position="851"/>
    </location>
</feature>
<dbReference type="Gene3D" id="2.40.10.10">
    <property type="entry name" value="Trypsin-like serine proteases"/>
    <property type="match status" value="1"/>
</dbReference>
<dbReference type="GO" id="GO:0004252">
    <property type="term" value="F:serine-type endopeptidase activity"/>
    <property type="evidence" value="ECO:0007669"/>
    <property type="project" value="InterPro"/>
</dbReference>
<feature type="disulfide bond" evidence="6">
    <location>
        <begin position="910"/>
        <end position="928"/>
    </location>
</feature>
<evidence type="ECO:0000259" key="11">
    <source>
        <dbReference type="PROSITE" id="PS50240"/>
    </source>
</evidence>
<dbReference type="Gene3D" id="4.10.400.10">
    <property type="entry name" value="Low-density Lipoprotein Receptor"/>
    <property type="match status" value="3"/>
</dbReference>
<dbReference type="PRINTS" id="PR00261">
    <property type="entry name" value="LDLRECEPTOR"/>
</dbReference>
<feature type="compositionally biased region" description="Polar residues" evidence="8">
    <location>
        <begin position="474"/>
        <end position="487"/>
    </location>
</feature>
<keyword evidence="9" id="KW-1133">Transmembrane helix</keyword>
<feature type="region of interest" description="Disordered" evidence="8">
    <location>
        <begin position="405"/>
        <end position="434"/>
    </location>
</feature>
<dbReference type="Pfam" id="PF00057">
    <property type="entry name" value="Ldl_recept_a"/>
    <property type="match status" value="3"/>
</dbReference>
<accession>A0AAE0RQJ3</accession>
<keyword evidence="4 7" id="KW-1015">Disulfide bond</keyword>
<evidence type="ECO:0000256" key="6">
    <source>
        <dbReference type="PROSITE-ProRule" id="PRU00124"/>
    </source>
</evidence>
<comment type="caution">
    <text evidence="13">The sequence shown here is derived from an EMBL/GenBank/DDBJ whole genome shotgun (WGS) entry which is preliminary data.</text>
</comment>
<feature type="disulfide bond" evidence="6">
    <location>
        <begin position="885"/>
        <end position="900"/>
    </location>
</feature>
<dbReference type="InterPro" id="IPR036772">
    <property type="entry name" value="SRCR-like_dom_sf"/>
</dbReference>
<dbReference type="Gene3D" id="2.60.120.200">
    <property type="match status" value="1"/>
</dbReference>
<evidence type="ECO:0000256" key="2">
    <source>
        <dbReference type="ARBA" id="ARBA00022801"/>
    </source>
</evidence>
<feature type="domain" description="Peptidase S1" evidence="11">
    <location>
        <begin position="1042"/>
        <end position="1288"/>
    </location>
</feature>
<feature type="disulfide bond" evidence="6">
    <location>
        <begin position="903"/>
        <end position="915"/>
    </location>
</feature>
<feature type="compositionally biased region" description="Low complexity" evidence="8">
    <location>
        <begin position="251"/>
        <end position="369"/>
    </location>
</feature>
<dbReference type="EMBL" id="JAEAOA010002217">
    <property type="protein sequence ID" value="KAK3577716.1"/>
    <property type="molecule type" value="Genomic_DNA"/>
</dbReference>
<keyword evidence="9" id="KW-0472">Membrane</keyword>
<dbReference type="PANTHER" id="PTHR24252:SF27">
    <property type="entry name" value="TRANSMEMBRANE PROTEASE SERINE 3-LIKE"/>
    <property type="match status" value="1"/>
</dbReference>
<dbReference type="InterPro" id="IPR043504">
    <property type="entry name" value="Peptidase_S1_PA_chymotrypsin"/>
</dbReference>
<feature type="disulfide bond" evidence="6">
    <location>
        <begin position="725"/>
        <end position="740"/>
    </location>
</feature>
<name>A0AAE0RQJ3_9BIVA</name>
<evidence type="ECO:0000256" key="3">
    <source>
        <dbReference type="ARBA" id="ARBA00022825"/>
    </source>
</evidence>